<protein>
    <submittedName>
        <fullName evidence="3">Pyridoxamine 5'-phosphate oxidase family protein</fullName>
    </submittedName>
</protein>
<dbReference type="SUPFAM" id="SSF50475">
    <property type="entry name" value="FMN-binding split barrel"/>
    <property type="match status" value="1"/>
</dbReference>
<dbReference type="InterPro" id="IPR038725">
    <property type="entry name" value="YdaG_split_barrel_FMN-bd"/>
</dbReference>
<evidence type="ECO:0000259" key="2">
    <source>
        <dbReference type="Pfam" id="PF16242"/>
    </source>
</evidence>
<dbReference type="RefSeq" id="WP_182457973.1">
    <property type="nucleotide sequence ID" value="NZ_CP059732.1"/>
</dbReference>
<feature type="region of interest" description="Disordered" evidence="1">
    <location>
        <begin position="1"/>
        <end position="20"/>
    </location>
</feature>
<evidence type="ECO:0000313" key="4">
    <source>
        <dbReference type="Proteomes" id="UP000515369"/>
    </source>
</evidence>
<dbReference type="InterPro" id="IPR012349">
    <property type="entry name" value="Split_barrel_FMN-bd"/>
</dbReference>
<reference evidence="3 4" key="1">
    <citation type="submission" date="2020-07" db="EMBL/GenBank/DDBJ databases">
        <title>Spirosoma foliorum sp. nov., isolated from the leaves on the Nejang mountain Korea, Republic of.</title>
        <authorList>
            <person name="Ho H."/>
            <person name="Lee Y.-J."/>
            <person name="Nurcahyanto D.-A."/>
            <person name="Kim S.-G."/>
        </authorList>
    </citation>
    <scope>NUCLEOTIDE SEQUENCE [LARGE SCALE GENOMIC DNA]</scope>
    <source>
        <strain evidence="3 4">PL0136</strain>
    </source>
</reference>
<dbReference type="AlphaFoldDB" id="A0A7G5GPR8"/>
<evidence type="ECO:0000256" key="1">
    <source>
        <dbReference type="SAM" id="MobiDB-lite"/>
    </source>
</evidence>
<accession>A0A7G5GPR8</accession>
<evidence type="ECO:0000313" key="3">
    <source>
        <dbReference type="EMBL" id="QMW00860.1"/>
    </source>
</evidence>
<dbReference type="KEGG" id="sfol:H3H32_23130"/>
<dbReference type="Pfam" id="PF16242">
    <property type="entry name" value="Pyrid_ox_like"/>
    <property type="match status" value="1"/>
</dbReference>
<gene>
    <name evidence="3" type="ORF">H3H32_23130</name>
</gene>
<name>A0A7G5GPR8_9BACT</name>
<dbReference type="EMBL" id="CP059732">
    <property type="protein sequence ID" value="QMW00860.1"/>
    <property type="molecule type" value="Genomic_DNA"/>
</dbReference>
<dbReference type="Gene3D" id="2.30.110.10">
    <property type="entry name" value="Electron Transport, Fmn-binding Protein, Chain A"/>
    <property type="match status" value="1"/>
</dbReference>
<proteinExistence type="predicted"/>
<dbReference type="PANTHER" id="PTHR34818:SF1">
    <property type="entry name" value="PROTEIN BLI-3"/>
    <property type="match status" value="1"/>
</dbReference>
<dbReference type="PANTHER" id="PTHR34818">
    <property type="entry name" value="PROTEIN BLI-3"/>
    <property type="match status" value="1"/>
</dbReference>
<dbReference type="InterPro" id="IPR052917">
    <property type="entry name" value="Stress-Dev_Protein"/>
</dbReference>
<feature type="domain" description="General stress protein FMN-binding split barrel" evidence="2">
    <location>
        <begin position="21"/>
        <end position="169"/>
    </location>
</feature>
<sequence>MDSINQQQPEDNHEDLTGTEAGKKIKDLVGKSSTCYFCTKITTGEPLKTRPMSVQKVDEGGSFWFLSAADSHKNAEIETDNKVQLLFQGSDYSDFLSVYGVATISKDKQLIKELWEPILKTWFTEGEDDPRITVLKVDVQEGYYWDNKHGNAVAFVKTIAGAIMGKTLDDSIEGTLRVS</sequence>
<dbReference type="Proteomes" id="UP000515369">
    <property type="component" value="Chromosome"/>
</dbReference>
<organism evidence="3 4">
    <name type="scientific">Spirosoma foliorum</name>
    <dbReference type="NCBI Taxonomy" id="2710596"/>
    <lineage>
        <taxon>Bacteria</taxon>
        <taxon>Pseudomonadati</taxon>
        <taxon>Bacteroidota</taxon>
        <taxon>Cytophagia</taxon>
        <taxon>Cytophagales</taxon>
        <taxon>Cytophagaceae</taxon>
        <taxon>Spirosoma</taxon>
    </lineage>
</organism>
<feature type="compositionally biased region" description="Basic and acidic residues" evidence="1">
    <location>
        <begin position="10"/>
        <end position="20"/>
    </location>
</feature>
<keyword evidence="4" id="KW-1185">Reference proteome</keyword>